<keyword evidence="4" id="KW-0808">Transferase</keyword>
<keyword evidence="6 11" id="KW-0418">Kinase</keyword>
<dbReference type="Pfam" id="PF07730">
    <property type="entry name" value="HisKA_3"/>
    <property type="match status" value="1"/>
</dbReference>
<evidence type="ECO:0000256" key="3">
    <source>
        <dbReference type="ARBA" id="ARBA00022553"/>
    </source>
</evidence>
<keyword evidence="5" id="KW-0547">Nucleotide-binding</keyword>
<dbReference type="CDD" id="cd16917">
    <property type="entry name" value="HATPase_UhpB-NarQ-NarX-like"/>
    <property type="match status" value="1"/>
</dbReference>
<dbReference type="PANTHER" id="PTHR24421">
    <property type="entry name" value="NITRATE/NITRITE SENSOR PROTEIN NARX-RELATED"/>
    <property type="match status" value="1"/>
</dbReference>
<feature type="domain" description="Signal transduction histidine kinase subgroup 3 dimerisation and phosphoacceptor" evidence="10">
    <location>
        <begin position="257"/>
        <end position="321"/>
    </location>
</feature>
<protein>
    <recommendedName>
        <fullName evidence="2">histidine kinase</fullName>
        <ecNumber evidence="2">2.7.13.3</ecNumber>
    </recommendedName>
</protein>
<dbReference type="Proteomes" id="UP000295345">
    <property type="component" value="Unassembled WGS sequence"/>
</dbReference>
<name>A0A4R4TQ52_9ACTN</name>
<keyword evidence="9" id="KW-1133">Transmembrane helix</keyword>
<dbReference type="GO" id="GO:0016020">
    <property type="term" value="C:membrane"/>
    <property type="evidence" value="ECO:0007669"/>
    <property type="project" value="InterPro"/>
</dbReference>
<evidence type="ECO:0000256" key="5">
    <source>
        <dbReference type="ARBA" id="ARBA00022741"/>
    </source>
</evidence>
<dbReference type="Gene3D" id="1.20.5.1930">
    <property type="match status" value="1"/>
</dbReference>
<keyword evidence="9" id="KW-0812">Transmembrane</keyword>
<accession>A0A4R4TQ52</accession>
<sequence>MGPPSRSGTGHRIPVVSHLVPTRGGNRIWLARGRRPRVGAGILSGVWPLIRPLIRADTYRAAGFALVGAGVGCLLTPVALPVAVVTRLSEAGWRFIVFLLALGVSVVACGLLAPTRTASIRLANRLLGTALPAPMAGTSRPDRATRARAAAWLLVHVLAGWIVTVVAGLLVLTACFLVGSWLRGGDRIQLFGLSVPVAAGGPGAWTLFAAAAALVLAAWSCAGSIAGFRALALALLGPGAADRFAALEARLRGLEQRTELARELHDSIGHTLTAATIQAAVAAELLGTDPAGARRALSHIEESSRSALDDLDHVLGVLRTGAAATSPRRTLADLPTLLDRVRSTGTEVHADVRGDGAGVPATVSREAYRLVQEGLTNVLRHAHRAPVTLRVVIDGDWLTVELGNPVTRTRGIARRRSRQGQGVTGMAERVRLLHGEFTAGPTPGGQWRLTARIPLWAAP</sequence>
<reference evidence="11 12" key="1">
    <citation type="submission" date="2019-03" db="EMBL/GenBank/DDBJ databases">
        <title>Draft genome sequences of novel Actinobacteria.</title>
        <authorList>
            <person name="Sahin N."/>
            <person name="Ay H."/>
            <person name="Saygin H."/>
        </authorList>
    </citation>
    <scope>NUCLEOTIDE SEQUENCE [LARGE SCALE GENOMIC DNA]</scope>
    <source>
        <strain evidence="11 12">DSM 41900</strain>
    </source>
</reference>
<dbReference type="Gene3D" id="3.30.565.10">
    <property type="entry name" value="Histidine kinase-like ATPase, C-terminal domain"/>
    <property type="match status" value="1"/>
</dbReference>
<comment type="catalytic activity">
    <reaction evidence="1">
        <text>ATP + protein L-histidine = ADP + protein N-phospho-L-histidine.</text>
        <dbReference type="EC" id="2.7.13.3"/>
    </reaction>
</comment>
<keyword evidence="8" id="KW-0902">Two-component regulatory system</keyword>
<feature type="transmembrane region" description="Helical" evidence="9">
    <location>
        <begin position="91"/>
        <end position="113"/>
    </location>
</feature>
<proteinExistence type="predicted"/>
<dbReference type="EMBL" id="SMKI01000053">
    <property type="protein sequence ID" value="TDC77462.1"/>
    <property type="molecule type" value="Genomic_DNA"/>
</dbReference>
<keyword evidence="7" id="KW-0067">ATP-binding</keyword>
<gene>
    <name evidence="11" type="ORF">E1283_07315</name>
</gene>
<evidence type="ECO:0000256" key="2">
    <source>
        <dbReference type="ARBA" id="ARBA00012438"/>
    </source>
</evidence>
<dbReference type="GO" id="GO:0046983">
    <property type="term" value="F:protein dimerization activity"/>
    <property type="evidence" value="ECO:0007669"/>
    <property type="project" value="InterPro"/>
</dbReference>
<dbReference type="OrthoDB" id="227596at2"/>
<dbReference type="EC" id="2.7.13.3" evidence="2"/>
<dbReference type="AlphaFoldDB" id="A0A4R4TQ52"/>
<evidence type="ECO:0000256" key="1">
    <source>
        <dbReference type="ARBA" id="ARBA00000085"/>
    </source>
</evidence>
<dbReference type="InterPro" id="IPR011712">
    <property type="entry name" value="Sig_transdc_His_kin_sub3_dim/P"/>
</dbReference>
<dbReference type="PANTHER" id="PTHR24421:SF10">
    <property type="entry name" value="NITRATE_NITRITE SENSOR PROTEIN NARQ"/>
    <property type="match status" value="1"/>
</dbReference>
<keyword evidence="12" id="KW-1185">Reference proteome</keyword>
<evidence type="ECO:0000256" key="4">
    <source>
        <dbReference type="ARBA" id="ARBA00022679"/>
    </source>
</evidence>
<evidence type="ECO:0000259" key="10">
    <source>
        <dbReference type="Pfam" id="PF07730"/>
    </source>
</evidence>
<dbReference type="InterPro" id="IPR050482">
    <property type="entry name" value="Sensor_HK_TwoCompSys"/>
</dbReference>
<dbReference type="GO" id="GO:0005524">
    <property type="term" value="F:ATP binding"/>
    <property type="evidence" value="ECO:0007669"/>
    <property type="project" value="UniProtKB-KW"/>
</dbReference>
<dbReference type="InterPro" id="IPR036890">
    <property type="entry name" value="HATPase_C_sf"/>
</dbReference>
<comment type="caution">
    <text evidence="11">The sequence shown here is derived from an EMBL/GenBank/DDBJ whole genome shotgun (WGS) entry which is preliminary data.</text>
</comment>
<dbReference type="GO" id="GO:0000155">
    <property type="term" value="F:phosphorelay sensor kinase activity"/>
    <property type="evidence" value="ECO:0007669"/>
    <property type="project" value="InterPro"/>
</dbReference>
<keyword evidence="9" id="KW-0472">Membrane</keyword>
<feature type="transmembrane region" description="Helical" evidence="9">
    <location>
        <begin position="61"/>
        <end position="85"/>
    </location>
</feature>
<evidence type="ECO:0000313" key="11">
    <source>
        <dbReference type="EMBL" id="TDC77462.1"/>
    </source>
</evidence>
<evidence type="ECO:0000256" key="6">
    <source>
        <dbReference type="ARBA" id="ARBA00022777"/>
    </source>
</evidence>
<keyword evidence="3" id="KW-0597">Phosphoprotein</keyword>
<feature type="transmembrane region" description="Helical" evidence="9">
    <location>
        <begin position="149"/>
        <end position="182"/>
    </location>
</feature>
<evidence type="ECO:0000256" key="8">
    <source>
        <dbReference type="ARBA" id="ARBA00023012"/>
    </source>
</evidence>
<dbReference type="SUPFAM" id="SSF55874">
    <property type="entry name" value="ATPase domain of HSP90 chaperone/DNA topoisomerase II/histidine kinase"/>
    <property type="match status" value="1"/>
</dbReference>
<organism evidence="11 12">
    <name type="scientific">Streptomyces hainanensis</name>
    <dbReference type="NCBI Taxonomy" id="402648"/>
    <lineage>
        <taxon>Bacteria</taxon>
        <taxon>Bacillati</taxon>
        <taxon>Actinomycetota</taxon>
        <taxon>Actinomycetes</taxon>
        <taxon>Kitasatosporales</taxon>
        <taxon>Streptomycetaceae</taxon>
        <taxon>Streptomyces</taxon>
    </lineage>
</organism>
<evidence type="ECO:0000256" key="9">
    <source>
        <dbReference type="SAM" id="Phobius"/>
    </source>
</evidence>
<evidence type="ECO:0000313" key="12">
    <source>
        <dbReference type="Proteomes" id="UP000295345"/>
    </source>
</evidence>
<evidence type="ECO:0000256" key="7">
    <source>
        <dbReference type="ARBA" id="ARBA00022840"/>
    </source>
</evidence>